<gene>
    <name evidence="2" type="ORF">HH214_10435</name>
</gene>
<dbReference type="AlphaFoldDB" id="A0A7L5DYR8"/>
<organism evidence="2 3">
    <name type="scientific">Mucilaginibacter robiniae</name>
    <dbReference type="NCBI Taxonomy" id="2728022"/>
    <lineage>
        <taxon>Bacteria</taxon>
        <taxon>Pseudomonadati</taxon>
        <taxon>Bacteroidota</taxon>
        <taxon>Sphingobacteriia</taxon>
        <taxon>Sphingobacteriales</taxon>
        <taxon>Sphingobacteriaceae</taxon>
        <taxon>Mucilaginibacter</taxon>
    </lineage>
</organism>
<proteinExistence type="predicted"/>
<evidence type="ECO:0000313" key="3">
    <source>
        <dbReference type="Proteomes" id="UP000503278"/>
    </source>
</evidence>
<dbReference type="KEGG" id="mrob:HH214_10435"/>
<evidence type="ECO:0000313" key="2">
    <source>
        <dbReference type="EMBL" id="QJD96250.1"/>
    </source>
</evidence>
<keyword evidence="1" id="KW-0175">Coiled coil</keyword>
<feature type="coiled-coil region" evidence="1">
    <location>
        <begin position="281"/>
        <end position="308"/>
    </location>
</feature>
<dbReference type="RefSeq" id="WP_169607450.1">
    <property type="nucleotide sequence ID" value="NZ_CP051682.1"/>
</dbReference>
<dbReference type="InterPro" id="IPR027417">
    <property type="entry name" value="P-loop_NTPase"/>
</dbReference>
<name>A0A7L5DYR8_9SPHI</name>
<evidence type="ECO:0000256" key="1">
    <source>
        <dbReference type="SAM" id="Coils"/>
    </source>
</evidence>
<dbReference type="EMBL" id="CP051682">
    <property type="protein sequence ID" value="QJD96250.1"/>
    <property type="molecule type" value="Genomic_DNA"/>
</dbReference>
<protein>
    <submittedName>
        <fullName evidence="2">DUF3732 domain-containing protein</fullName>
    </submittedName>
</protein>
<dbReference type="Pfam" id="PF12532">
    <property type="entry name" value="DUF3732"/>
    <property type="match status" value="1"/>
</dbReference>
<dbReference type="SUPFAM" id="SSF52540">
    <property type="entry name" value="P-loop containing nucleoside triphosphate hydrolases"/>
    <property type="match status" value="1"/>
</dbReference>
<accession>A0A7L5DYR8</accession>
<dbReference type="Proteomes" id="UP000503278">
    <property type="component" value="Chromosome"/>
</dbReference>
<reference evidence="2 3" key="1">
    <citation type="submission" date="2020-04" db="EMBL/GenBank/DDBJ databases">
        <title>Genome sequencing of novel species.</title>
        <authorList>
            <person name="Heo J."/>
            <person name="Kim S.-J."/>
            <person name="Kim J.-S."/>
            <person name="Hong S.-B."/>
            <person name="Kwon S.-W."/>
        </authorList>
    </citation>
    <scope>NUCLEOTIDE SEQUENCE [LARGE SCALE GENOMIC DNA]</scope>
    <source>
        <strain evidence="2 3">F39-2</strain>
    </source>
</reference>
<keyword evidence="3" id="KW-1185">Reference proteome</keyword>
<dbReference type="InterPro" id="IPR022205">
    <property type="entry name" value="DUF3732"/>
</dbReference>
<feature type="coiled-coil region" evidence="1">
    <location>
        <begin position="198"/>
        <end position="225"/>
    </location>
</feature>
<feature type="coiled-coil region" evidence="1">
    <location>
        <begin position="392"/>
        <end position="419"/>
    </location>
</feature>
<sequence length="660" mass="75568">MQFQIVRIIIWPKKEELIPQVVDFAKGKLNVITGASRTGKSAIIPIIDYCLGSKDCSIPIDTIRDYASWYGVVVSTSVEQILFARRVPIGNQSSNDFYMLRGIAIVPPIKITEPNEKLESIKHILNGISAVPYLSLNGNDEIGFSGRLSFRDLMAFVFQSQDIVANQNILFYKTHAHEHREKLRNWFPFIIGAEDTQMLQSRIRIQEIEKNLNRLKRELERVGNISANWVKNMQGHLRIAREYGLLSDDYVETNDTDYLIEIASSLLELEPDHSRTSVKNIEGSNEELRALEDEEEKLSFDIAAIKKRLNDLRGLQSGLQDYGNSVMRRRDRLHISKWLDDMSTTSGACPSCGSTEHPSESSELEKISRVFKKLEEESKKVAEVPGSFPREEEKLKLDLAKLLEDKRVLQERYDLIRARDKKVQEEFQQRKNMYLFLGHLRAHYEIFKQLGDGGDLQIQIDLLQTEYDQLLKLVDAEGVTKRVQAATARIATKMLTHLKGLDVEDKYKEVAPRFDIRDLNIQVLGSTSHWHFLAQVGSASNWVSFHIALMCALQEFFLGLKNSPVPSFVIFDQPSQVYFPKLKKKHSDESVDLDVKFEDDEDAEAVRKIFQTISKSISESNGLWQAIILDHADDSIYGKDVHEVAVWRNGDKLIPSTWVE</sequence>